<evidence type="ECO:0000313" key="2">
    <source>
        <dbReference type="EMBL" id="KAK6304990.1"/>
    </source>
</evidence>
<feature type="region of interest" description="Disordered" evidence="1">
    <location>
        <begin position="531"/>
        <end position="651"/>
    </location>
</feature>
<keyword evidence="3" id="KW-1185">Reference proteome</keyword>
<proteinExistence type="predicted"/>
<feature type="compositionally biased region" description="Polar residues" evidence="1">
    <location>
        <begin position="176"/>
        <end position="195"/>
    </location>
</feature>
<feature type="region of interest" description="Disordered" evidence="1">
    <location>
        <begin position="379"/>
        <end position="504"/>
    </location>
</feature>
<gene>
    <name evidence="2" type="ORF">J4Q44_G00237700</name>
</gene>
<feature type="compositionally biased region" description="Low complexity" evidence="1">
    <location>
        <begin position="558"/>
        <end position="579"/>
    </location>
</feature>
<dbReference type="Proteomes" id="UP001356427">
    <property type="component" value="Unassembled WGS sequence"/>
</dbReference>
<feature type="compositionally biased region" description="Basic and acidic residues" evidence="1">
    <location>
        <begin position="621"/>
        <end position="651"/>
    </location>
</feature>
<protein>
    <submittedName>
        <fullName evidence="2">Uncharacterized protein</fullName>
    </submittedName>
</protein>
<evidence type="ECO:0000313" key="3">
    <source>
        <dbReference type="Proteomes" id="UP001356427"/>
    </source>
</evidence>
<dbReference type="AlphaFoldDB" id="A0AAN8LEM5"/>
<organism evidence="2 3">
    <name type="scientific">Coregonus suidteri</name>
    <dbReference type="NCBI Taxonomy" id="861788"/>
    <lineage>
        <taxon>Eukaryota</taxon>
        <taxon>Metazoa</taxon>
        <taxon>Chordata</taxon>
        <taxon>Craniata</taxon>
        <taxon>Vertebrata</taxon>
        <taxon>Euteleostomi</taxon>
        <taxon>Actinopterygii</taxon>
        <taxon>Neopterygii</taxon>
        <taxon>Teleostei</taxon>
        <taxon>Protacanthopterygii</taxon>
        <taxon>Salmoniformes</taxon>
        <taxon>Salmonidae</taxon>
        <taxon>Coregoninae</taxon>
        <taxon>Coregonus</taxon>
    </lineage>
</organism>
<feature type="compositionally biased region" description="Basic and acidic residues" evidence="1">
    <location>
        <begin position="536"/>
        <end position="550"/>
    </location>
</feature>
<evidence type="ECO:0000256" key="1">
    <source>
        <dbReference type="SAM" id="MobiDB-lite"/>
    </source>
</evidence>
<feature type="compositionally biased region" description="Basic and acidic residues" evidence="1">
    <location>
        <begin position="287"/>
        <end position="300"/>
    </location>
</feature>
<feature type="compositionally biased region" description="Polar residues" evidence="1">
    <location>
        <begin position="416"/>
        <end position="446"/>
    </location>
</feature>
<accession>A0AAN8LEM5</accession>
<reference evidence="2 3" key="1">
    <citation type="submission" date="2021-04" db="EMBL/GenBank/DDBJ databases">
        <authorList>
            <person name="De Guttry C."/>
            <person name="Zahm M."/>
            <person name="Klopp C."/>
            <person name="Cabau C."/>
            <person name="Louis A."/>
            <person name="Berthelot C."/>
            <person name="Parey E."/>
            <person name="Roest Crollius H."/>
            <person name="Montfort J."/>
            <person name="Robinson-Rechavi M."/>
            <person name="Bucao C."/>
            <person name="Bouchez O."/>
            <person name="Gislard M."/>
            <person name="Lluch J."/>
            <person name="Milhes M."/>
            <person name="Lampietro C."/>
            <person name="Lopez Roques C."/>
            <person name="Donnadieu C."/>
            <person name="Braasch I."/>
            <person name="Desvignes T."/>
            <person name="Postlethwait J."/>
            <person name="Bobe J."/>
            <person name="Wedekind C."/>
            <person name="Guiguen Y."/>
        </authorList>
    </citation>
    <scope>NUCLEOTIDE SEQUENCE [LARGE SCALE GENOMIC DNA]</scope>
    <source>
        <strain evidence="2">Cs_M1</strain>
        <tissue evidence="2">Blood</tissue>
    </source>
</reference>
<feature type="compositionally biased region" description="Basic and acidic residues" evidence="1">
    <location>
        <begin position="144"/>
        <end position="169"/>
    </location>
</feature>
<comment type="caution">
    <text evidence="2">The sequence shown here is derived from an EMBL/GenBank/DDBJ whole genome shotgun (WGS) entry which is preliminary data.</text>
</comment>
<feature type="compositionally biased region" description="Polar residues" evidence="1">
    <location>
        <begin position="580"/>
        <end position="604"/>
    </location>
</feature>
<feature type="region of interest" description="Disordered" evidence="1">
    <location>
        <begin position="83"/>
        <end position="195"/>
    </location>
</feature>
<feature type="compositionally biased region" description="Basic and acidic residues" evidence="1">
    <location>
        <begin position="476"/>
        <end position="495"/>
    </location>
</feature>
<sequence length="651" mass="71858">MREIKALYGEIFRLHELLEESGVDKGLIKQRSTSSILRPISPTLPALPRYNLHRYLANSQLEPDQHASATQMDPAKKHCIFSPLGTQSCTSPDKRPHTPSKMSRPHASHQFAVPSHLLTPGPPAKLRQPHLPVHPRSPLTGQAKVKDEVKRPEIASSEELSKEVQRRAPECPASPKATTNATPTTFREDTQGATQQDLAEVVNVVNRQSSDLYLPDNVREDSLLRSSIYEELCPLAHRMNSEADYIIGLRITTEKAVSPSCSSEDDSSQTEDKSEEVSSESESMSDEQQRCIHRDAYGERERKEMTSHLKMEDGYATVNAMPMMASLGKEELNAMSYTERIKYFKDKGKKNEELRQKWRIIGVVKQVLWETRNIRVYQPNNPEYEDHHSPQGSPRHRLSQKPGPGKSGMGGWQDGRTLTSKLPSMLPGSQTRPSASSQHCSFTTPHVTLHPQPFTLDPTPIPDPAPTQFPVSSTRTLEETRRRDQRSDLHPERAGHRAVPPPTSGCRDSLCACLLLGLSFLPSADPAPVPALIPAPDHHSRCGGGTKDRTFTQSEQASGSTSPGPSTSTVSSPGHSTSTNPGFSSSIPDTGTNPFTNPGHSSVKQLPPPSSHYQPRQMAFDVEHLKHIGKDGSEGGRKGGEEFDEYIRSAV</sequence>
<dbReference type="EMBL" id="JAGTTL010000022">
    <property type="protein sequence ID" value="KAK6304990.1"/>
    <property type="molecule type" value="Genomic_DNA"/>
</dbReference>
<feature type="region of interest" description="Disordered" evidence="1">
    <location>
        <begin position="256"/>
        <end position="300"/>
    </location>
</feature>
<name>A0AAN8LEM5_9TELE</name>